<dbReference type="PANTHER" id="PTHR45842:SF21">
    <property type="entry name" value="IG-LIKE DOMAIN-CONTAINING PROTEIN"/>
    <property type="match status" value="1"/>
</dbReference>
<dbReference type="InterPro" id="IPR003591">
    <property type="entry name" value="Leu-rich_rpt_typical-subtyp"/>
</dbReference>
<keyword evidence="3" id="KW-0677">Repeat</keyword>
<dbReference type="InterPro" id="IPR032675">
    <property type="entry name" value="LRR_dom_sf"/>
</dbReference>
<evidence type="ECO:0000313" key="11">
    <source>
        <dbReference type="RefSeq" id="XP_015511968.2"/>
    </source>
</evidence>
<dbReference type="GO" id="GO:0035556">
    <property type="term" value="P:intracellular signal transduction"/>
    <property type="evidence" value="ECO:0007669"/>
    <property type="project" value="InterPro"/>
</dbReference>
<dbReference type="Proteomes" id="UP000829291">
    <property type="component" value="Chromosome 5"/>
</dbReference>
<dbReference type="GeneID" id="107218567"/>
<keyword evidence="1" id="KW-0433">Leucine-rich repeat</keyword>
<dbReference type="SMART" id="SM00409">
    <property type="entry name" value="IG"/>
    <property type="match status" value="3"/>
</dbReference>
<keyword evidence="5" id="KW-0325">Glycoprotein</keyword>
<accession>A0A6J0BE35</accession>
<evidence type="ECO:0000256" key="5">
    <source>
        <dbReference type="ARBA" id="ARBA00023180"/>
    </source>
</evidence>
<evidence type="ECO:0000256" key="2">
    <source>
        <dbReference type="ARBA" id="ARBA00022729"/>
    </source>
</evidence>
<dbReference type="SMART" id="SM00408">
    <property type="entry name" value="IGc2"/>
    <property type="match status" value="3"/>
</dbReference>
<dbReference type="FunCoup" id="A0A6J0BE35">
    <property type="interactions" value="517"/>
</dbReference>
<dbReference type="InterPro" id="IPR001611">
    <property type="entry name" value="Leu-rich_rpt"/>
</dbReference>
<keyword evidence="10" id="KW-1185">Reference proteome</keyword>
<keyword evidence="4" id="KW-1015">Disulfide bond</keyword>
<dbReference type="OrthoDB" id="5917255at2759"/>
<dbReference type="Pfam" id="PF13927">
    <property type="entry name" value="Ig_3"/>
    <property type="match status" value="1"/>
</dbReference>
<keyword evidence="6" id="KW-1133">Transmembrane helix</keyword>
<name>A0A6J0BE35_NEOLC</name>
<dbReference type="Pfam" id="PF13855">
    <property type="entry name" value="LRR_8"/>
    <property type="match status" value="5"/>
</dbReference>
<gene>
    <name evidence="11" type="primary">LOC107218567</name>
</gene>
<feature type="domain" description="Ig-like" evidence="9">
    <location>
        <begin position="723"/>
        <end position="811"/>
    </location>
</feature>
<evidence type="ECO:0000259" key="8">
    <source>
        <dbReference type="PROSITE" id="PS50309"/>
    </source>
</evidence>
<sequence>MSESSEVSSARRWKRRRYVIFITQLVLLFCADDTRAKPMQDSSILNKLDFQCPRECNCLGNVVNCNGLQLIDAPNNLPPWIEDLELKKNNFSRLESNALIHLTKLRVLDISENRLSDDVSEALNSLTQLRALKINKNQLTTLPNLYSLKNLTHLSMTHNLVRSIDGQTLVNLPRLQFLDLSSNHVPVLQRESFLAPNSLTYLNLNSNKIRVIENGSLDNLTSLKELRLNKNRLTHLKDLFTNLAELRILELNRNELEQIQGLSFKNLTSLEQLKLKRNKIRSLDTGAIVSLNNLSVLQLDHNLLTVVMNGGLFGLSKLHTLTISHNKIDAIKSQAWECCQNITELDLSHNELVSIDQGTFQFLGKLEQLKLDHNKITFIADGAFNNTPNLRILELNENKISYMVEDINGAFAPLINLEKLGLALNRIKSINKNSFVGLMRLIELDLNGNNITSIAENALISMPNLSRLRMKSDTLLCDCGLQWLSIWLRSHKYSEARVRCGYPSALKGTLLTELHRTNFTCDEHPKPLIIGEPKTQMSIKGDNVTLYCRATSTANTPLRFTWKHDNAEMQNFDIKVDTDSLERGITEALSSLYLTNVTHADAGRYQCMVSNDYGTTYSAKAKISVLVYPSFTKNPQDMQVPAGRTAKLVCAAKGQPTPQIAWQKDGGNDFPAARERRMYMMPSDDELFIVDFKVADTGVYSCTAQNLAGTIVANASLTISETPSFVKPMENKEIIVGESIVLECMASGYPRPKLLWRKNGSPLQTTERHFFTAEDQLLIIVDTIPSDAGSYECQMNNSFGTAVGTSHLTINPVSGSVVNEDDMLGIIIITVVCCAVGTSVVWVVIIYQTRRRLSINQSAPQQFQVITTAPVLAEAQTHLYLDTSSQHSKDSGTGDSTNPSSDQLQLCLPEEIVTSSTNNEEVENICGSDPLLGYTNHERLEEEQSESVANDENSVNIKPYGWIRE</sequence>
<evidence type="ECO:0000256" key="7">
    <source>
        <dbReference type="SAM" id="SignalP"/>
    </source>
</evidence>
<evidence type="ECO:0000256" key="4">
    <source>
        <dbReference type="ARBA" id="ARBA00023157"/>
    </source>
</evidence>
<protein>
    <submittedName>
        <fullName evidence="11">Leucine-rich repeats and immunoglobulin-like domains protein 3 isoform X1</fullName>
    </submittedName>
</protein>
<dbReference type="CDD" id="cd00096">
    <property type="entry name" value="Ig"/>
    <property type="match status" value="1"/>
</dbReference>
<dbReference type="InterPro" id="IPR013098">
    <property type="entry name" value="Ig_I-set"/>
</dbReference>
<dbReference type="PROSITE" id="PS51450">
    <property type="entry name" value="LRR"/>
    <property type="match status" value="7"/>
</dbReference>
<evidence type="ECO:0000256" key="1">
    <source>
        <dbReference type="ARBA" id="ARBA00022614"/>
    </source>
</evidence>
<evidence type="ECO:0000313" key="10">
    <source>
        <dbReference type="Proteomes" id="UP000829291"/>
    </source>
</evidence>
<feature type="domain" description="Doublecortin" evidence="8">
    <location>
        <begin position="207"/>
        <end position="302"/>
    </location>
</feature>
<dbReference type="AlphaFoldDB" id="A0A6J0BE35"/>
<dbReference type="Gene3D" id="3.80.10.10">
    <property type="entry name" value="Ribonuclease Inhibitor"/>
    <property type="match status" value="4"/>
</dbReference>
<keyword evidence="2 7" id="KW-0732">Signal</keyword>
<dbReference type="InterPro" id="IPR003533">
    <property type="entry name" value="Doublecortin_dom"/>
</dbReference>
<dbReference type="InterPro" id="IPR003598">
    <property type="entry name" value="Ig_sub2"/>
</dbReference>
<dbReference type="GO" id="GO:0007399">
    <property type="term" value="P:nervous system development"/>
    <property type="evidence" value="ECO:0007669"/>
    <property type="project" value="UniProtKB-ARBA"/>
</dbReference>
<reference evidence="11" key="1">
    <citation type="submission" date="2025-08" db="UniProtKB">
        <authorList>
            <consortium name="RefSeq"/>
        </authorList>
    </citation>
    <scope>IDENTIFICATION</scope>
    <source>
        <tissue evidence="11">Thorax and Abdomen</tissue>
    </source>
</reference>
<feature type="transmembrane region" description="Helical" evidence="6">
    <location>
        <begin position="823"/>
        <end position="847"/>
    </location>
</feature>
<dbReference type="InterPro" id="IPR013783">
    <property type="entry name" value="Ig-like_fold"/>
</dbReference>
<dbReference type="InParanoid" id="A0A6J0BE35"/>
<proteinExistence type="predicted"/>
<dbReference type="InterPro" id="IPR000483">
    <property type="entry name" value="Cys-rich_flank_reg_C"/>
</dbReference>
<feature type="signal peptide" evidence="7">
    <location>
        <begin position="1"/>
        <end position="36"/>
    </location>
</feature>
<organism evidence="11">
    <name type="scientific">Neodiprion lecontei</name>
    <name type="common">Redheaded pine sawfly</name>
    <dbReference type="NCBI Taxonomy" id="441921"/>
    <lineage>
        <taxon>Eukaryota</taxon>
        <taxon>Metazoa</taxon>
        <taxon>Ecdysozoa</taxon>
        <taxon>Arthropoda</taxon>
        <taxon>Hexapoda</taxon>
        <taxon>Insecta</taxon>
        <taxon>Pterygota</taxon>
        <taxon>Neoptera</taxon>
        <taxon>Endopterygota</taxon>
        <taxon>Hymenoptera</taxon>
        <taxon>Tenthredinoidea</taxon>
        <taxon>Diprionidae</taxon>
        <taxon>Diprioninae</taxon>
        <taxon>Neodiprion</taxon>
    </lineage>
</organism>
<dbReference type="SUPFAM" id="SSF48726">
    <property type="entry name" value="Immunoglobulin"/>
    <property type="match status" value="3"/>
</dbReference>
<evidence type="ECO:0000259" key="9">
    <source>
        <dbReference type="PROSITE" id="PS50835"/>
    </source>
</evidence>
<dbReference type="Pfam" id="PF07679">
    <property type="entry name" value="I-set"/>
    <property type="match status" value="2"/>
</dbReference>
<dbReference type="SMART" id="SM00369">
    <property type="entry name" value="LRR_TYP"/>
    <property type="match status" value="15"/>
</dbReference>
<dbReference type="KEGG" id="nlo:107218567"/>
<dbReference type="SMART" id="SM00365">
    <property type="entry name" value="LRR_SD22"/>
    <property type="match status" value="10"/>
</dbReference>
<evidence type="ECO:0000256" key="6">
    <source>
        <dbReference type="SAM" id="Phobius"/>
    </source>
</evidence>
<dbReference type="InterPro" id="IPR050467">
    <property type="entry name" value="LRFN"/>
</dbReference>
<dbReference type="InterPro" id="IPR003599">
    <property type="entry name" value="Ig_sub"/>
</dbReference>
<dbReference type="Gene3D" id="2.60.40.10">
    <property type="entry name" value="Immunoglobulins"/>
    <property type="match status" value="3"/>
</dbReference>
<evidence type="ECO:0000256" key="3">
    <source>
        <dbReference type="ARBA" id="ARBA00022737"/>
    </source>
</evidence>
<dbReference type="InterPro" id="IPR007110">
    <property type="entry name" value="Ig-like_dom"/>
</dbReference>
<dbReference type="InterPro" id="IPR036179">
    <property type="entry name" value="Ig-like_dom_sf"/>
</dbReference>
<dbReference type="RefSeq" id="XP_015511968.2">
    <property type="nucleotide sequence ID" value="XM_015656482.2"/>
</dbReference>
<dbReference type="SMART" id="SM00082">
    <property type="entry name" value="LRRCT"/>
    <property type="match status" value="1"/>
</dbReference>
<keyword evidence="6" id="KW-0812">Transmembrane</keyword>
<dbReference type="SUPFAM" id="SSF52058">
    <property type="entry name" value="L domain-like"/>
    <property type="match status" value="2"/>
</dbReference>
<feature type="chain" id="PRO_5046174867" evidence="7">
    <location>
        <begin position="37"/>
        <end position="965"/>
    </location>
</feature>
<dbReference type="GO" id="GO:0005576">
    <property type="term" value="C:extracellular region"/>
    <property type="evidence" value="ECO:0007669"/>
    <property type="project" value="UniProtKB-SubCell"/>
</dbReference>
<feature type="domain" description="Ig-like" evidence="9">
    <location>
        <begin position="527"/>
        <end position="624"/>
    </location>
</feature>
<keyword evidence="6" id="KW-0472">Membrane</keyword>
<dbReference type="PROSITE" id="PS50835">
    <property type="entry name" value="IG_LIKE"/>
    <property type="match status" value="3"/>
</dbReference>
<feature type="domain" description="Ig-like" evidence="9">
    <location>
        <begin position="629"/>
        <end position="720"/>
    </location>
</feature>
<dbReference type="GO" id="GO:0071944">
    <property type="term" value="C:cell periphery"/>
    <property type="evidence" value="ECO:0007669"/>
    <property type="project" value="UniProtKB-ARBA"/>
</dbReference>
<dbReference type="PROSITE" id="PS50309">
    <property type="entry name" value="DC"/>
    <property type="match status" value="1"/>
</dbReference>
<dbReference type="PANTHER" id="PTHR45842">
    <property type="entry name" value="SYNAPTIC ADHESION-LIKE MOLECULE SALM"/>
    <property type="match status" value="1"/>
</dbReference>